<proteinExistence type="predicted"/>
<protein>
    <recommendedName>
        <fullName evidence="1">Ubiquitin-like domain-containing protein</fullName>
    </recommendedName>
</protein>
<dbReference type="InterPro" id="IPR029071">
    <property type="entry name" value="Ubiquitin-like_domsf"/>
</dbReference>
<dbReference type="Gene3D" id="2.130.10.30">
    <property type="entry name" value="Regulator of chromosome condensation 1/beta-lactamase-inhibitor protein II"/>
    <property type="match status" value="1"/>
</dbReference>
<evidence type="ECO:0000313" key="3">
    <source>
        <dbReference type="Proteomes" id="UP000186817"/>
    </source>
</evidence>
<dbReference type="CDD" id="cd17039">
    <property type="entry name" value="Ubl_ubiquitin_like"/>
    <property type="match status" value="1"/>
</dbReference>
<sequence length="326" mass="34407">MSISVAVHLLSGKRAFVEVEADELVESLKHRAQSALVAGRGRLLHSSGEVLDGTKTITEAKLKSGDMLSLHVSQVQLTATRQGGMFPGLAFAALLGDRSVVAWGAPDFGGDCSAVQGQLKNVQQIQASGRASAAILANGSVVTWGSADFGGDSRAVQEQLRDVQQIQACFGAFAAILGDGSVVTWGHDAYGGDSRAVQEQLRDVQQIQACFGAFAAIRSDGSVVTWGDADRGGDSSEVQDQLRDVQQIQASCGAFAAIRFHLPVETDPTEVCNLSGLGGEKAEFSAVRWAPLDEAVAGVWEAKAPAYRYLQERAQSIIQSFLSKDA</sequence>
<keyword evidence="3" id="KW-1185">Reference proteome</keyword>
<dbReference type="EMBL" id="LSRX01000013">
    <property type="protein sequence ID" value="OLQ14613.1"/>
    <property type="molecule type" value="Genomic_DNA"/>
</dbReference>
<dbReference type="OrthoDB" id="442283at2759"/>
<name>A0A1Q9F4K1_SYMMI</name>
<dbReference type="InterPro" id="IPR009091">
    <property type="entry name" value="RCC1/BLIP-II"/>
</dbReference>
<evidence type="ECO:0000259" key="1">
    <source>
        <dbReference type="PROSITE" id="PS50053"/>
    </source>
</evidence>
<comment type="caution">
    <text evidence="2">The sequence shown here is derived from an EMBL/GenBank/DDBJ whole genome shotgun (WGS) entry which is preliminary data.</text>
</comment>
<feature type="domain" description="Ubiquitin-like" evidence="1">
    <location>
        <begin position="3"/>
        <end position="74"/>
    </location>
</feature>
<dbReference type="SUPFAM" id="SSF50985">
    <property type="entry name" value="RCC1/BLIP-II"/>
    <property type="match status" value="1"/>
</dbReference>
<reference evidence="2 3" key="1">
    <citation type="submission" date="2016-02" db="EMBL/GenBank/DDBJ databases">
        <title>Genome analysis of coral dinoflagellate symbionts highlights evolutionary adaptations to a symbiotic lifestyle.</title>
        <authorList>
            <person name="Aranda M."/>
            <person name="Li Y."/>
            <person name="Liew Y.J."/>
            <person name="Baumgarten S."/>
            <person name="Simakov O."/>
            <person name="Wilson M."/>
            <person name="Piel J."/>
            <person name="Ashoor H."/>
            <person name="Bougouffa S."/>
            <person name="Bajic V.B."/>
            <person name="Ryu T."/>
            <person name="Ravasi T."/>
            <person name="Bayer T."/>
            <person name="Micklem G."/>
            <person name="Kim H."/>
            <person name="Bhak J."/>
            <person name="Lajeunesse T.C."/>
            <person name="Voolstra C.R."/>
        </authorList>
    </citation>
    <scope>NUCLEOTIDE SEQUENCE [LARGE SCALE GENOMIC DNA]</scope>
    <source>
        <strain evidence="2 3">CCMP2467</strain>
    </source>
</reference>
<dbReference type="AlphaFoldDB" id="A0A1Q9F4K1"/>
<gene>
    <name evidence="2" type="ORF">AK812_SmicGene1245</name>
</gene>
<dbReference type="InterPro" id="IPR000626">
    <property type="entry name" value="Ubiquitin-like_dom"/>
</dbReference>
<dbReference type="Proteomes" id="UP000186817">
    <property type="component" value="Unassembled WGS sequence"/>
</dbReference>
<evidence type="ECO:0000313" key="2">
    <source>
        <dbReference type="EMBL" id="OLQ14613.1"/>
    </source>
</evidence>
<organism evidence="2 3">
    <name type="scientific">Symbiodinium microadriaticum</name>
    <name type="common">Dinoflagellate</name>
    <name type="synonym">Zooxanthella microadriatica</name>
    <dbReference type="NCBI Taxonomy" id="2951"/>
    <lineage>
        <taxon>Eukaryota</taxon>
        <taxon>Sar</taxon>
        <taxon>Alveolata</taxon>
        <taxon>Dinophyceae</taxon>
        <taxon>Suessiales</taxon>
        <taxon>Symbiodiniaceae</taxon>
        <taxon>Symbiodinium</taxon>
    </lineage>
</organism>
<dbReference type="PROSITE" id="PS50053">
    <property type="entry name" value="UBIQUITIN_2"/>
    <property type="match status" value="1"/>
</dbReference>
<accession>A0A1Q9F4K1</accession>
<dbReference type="SUPFAM" id="SSF54236">
    <property type="entry name" value="Ubiquitin-like"/>
    <property type="match status" value="1"/>
</dbReference>